<keyword evidence="2" id="KW-1133">Transmembrane helix</keyword>
<dbReference type="RefSeq" id="WP_316559519.1">
    <property type="nucleotide sequence ID" value="NZ_CP131062.1"/>
</dbReference>
<keyword evidence="4" id="KW-1185">Reference proteome</keyword>
<dbReference type="Proteomes" id="UP001302662">
    <property type="component" value="Chromosome"/>
</dbReference>
<reference evidence="3 4" key="1">
    <citation type="submission" date="2023-07" db="EMBL/GenBank/DDBJ databases">
        <title>Closed genome sequence of Methanimicrococcus sp. Es2.</title>
        <authorList>
            <person name="Protasov E."/>
            <person name="Platt K."/>
            <person name="Reeh H."/>
            <person name="Poehlein A."/>
            <person name="Daniel R."/>
            <person name="Brune A."/>
        </authorList>
    </citation>
    <scope>NUCLEOTIDE SEQUENCE [LARGE SCALE GENOMIC DNA]</scope>
    <source>
        <strain evidence="3 4">Es2</strain>
    </source>
</reference>
<evidence type="ECO:0000256" key="1">
    <source>
        <dbReference type="SAM" id="MobiDB-lite"/>
    </source>
</evidence>
<sequence length="95" mass="10385">MKTKILIPATVIMISVLLAAGAVVAAPGLTDYKNDSPPENQNIQKSAPDSGNEIQSYSMDMKKTENYGKPHFPLIVLIFGFTMIVAIINYSLKKE</sequence>
<dbReference type="EMBL" id="CP131062">
    <property type="protein sequence ID" value="WNY27951.1"/>
    <property type="molecule type" value="Genomic_DNA"/>
</dbReference>
<evidence type="ECO:0000313" key="3">
    <source>
        <dbReference type="EMBL" id="WNY27951.1"/>
    </source>
</evidence>
<dbReference type="KEGG" id="mees:MmiEs2_01300"/>
<name>A0AA96ZXP6_9EURY</name>
<gene>
    <name evidence="3" type="ORF">MmiEs2_01300</name>
</gene>
<evidence type="ECO:0000313" key="4">
    <source>
        <dbReference type="Proteomes" id="UP001302662"/>
    </source>
</evidence>
<evidence type="ECO:0000256" key="2">
    <source>
        <dbReference type="SAM" id="Phobius"/>
    </source>
</evidence>
<accession>A0AA96ZXP6</accession>
<dbReference type="AlphaFoldDB" id="A0AA96ZXP6"/>
<keyword evidence="2" id="KW-0472">Membrane</keyword>
<feature type="region of interest" description="Disordered" evidence="1">
    <location>
        <begin position="31"/>
        <end position="55"/>
    </location>
</feature>
<feature type="compositionally biased region" description="Polar residues" evidence="1">
    <location>
        <begin position="37"/>
        <end position="55"/>
    </location>
</feature>
<dbReference type="GeneID" id="85196581"/>
<organism evidence="3 4">
    <name type="scientific">Methanimicrococcus stummii</name>
    <dbReference type="NCBI Taxonomy" id="3028294"/>
    <lineage>
        <taxon>Archaea</taxon>
        <taxon>Methanobacteriati</taxon>
        <taxon>Methanobacteriota</taxon>
        <taxon>Stenosarchaea group</taxon>
        <taxon>Methanomicrobia</taxon>
        <taxon>Methanosarcinales</taxon>
        <taxon>Methanosarcinaceae</taxon>
        <taxon>Methanimicrococcus</taxon>
    </lineage>
</organism>
<keyword evidence="2" id="KW-0812">Transmembrane</keyword>
<proteinExistence type="predicted"/>
<protein>
    <submittedName>
        <fullName evidence="3">Uncharacterized protein</fullName>
    </submittedName>
</protein>
<feature type="transmembrane region" description="Helical" evidence="2">
    <location>
        <begin position="71"/>
        <end position="92"/>
    </location>
</feature>